<evidence type="ECO:0000313" key="1">
    <source>
        <dbReference type="EMBL" id="MBP1855750.1"/>
    </source>
</evidence>
<proteinExistence type="predicted"/>
<evidence type="ECO:0008006" key="3">
    <source>
        <dbReference type="Google" id="ProtNLM"/>
    </source>
</evidence>
<dbReference type="SUPFAM" id="SSF56349">
    <property type="entry name" value="DNA breaking-rejoining enzymes"/>
    <property type="match status" value="1"/>
</dbReference>
<keyword evidence="2" id="KW-1185">Reference proteome</keyword>
<dbReference type="RefSeq" id="WP_209457153.1">
    <property type="nucleotide sequence ID" value="NZ_BAAACS010000004.1"/>
</dbReference>
<organism evidence="1 2">
    <name type="scientific">Metaclostridioides mangenotii</name>
    <dbReference type="NCBI Taxonomy" id="1540"/>
    <lineage>
        <taxon>Bacteria</taxon>
        <taxon>Bacillati</taxon>
        <taxon>Bacillota</taxon>
        <taxon>Clostridia</taxon>
        <taxon>Peptostreptococcales</taxon>
        <taxon>Peptostreptococcaceae</taxon>
        <taxon>Metaclostridioides</taxon>
    </lineage>
</organism>
<dbReference type="InterPro" id="IPR011010">
    <property type="entry name" value="DNA_brk_join_enz"/>
</dbReference>
<gene>
    <name evidence="1" type="ORF">J2Z43_002148</name>
</gene>
<dbReference type="EMBL" id="JAGGJX010000004">
    <property type="protein sequence ID" value="MBP1855750.1"/>
    <property type="molecule type" value="Genomic_DNA"/>
</dbReference>
<evidence type="ECO:0000313" key="2">
    <source>
        <dbReference type="Proteomes" id="UP000767291"/>
    </source>
</evidence>
<protein>
    <recommendedName>
        <fullName evidence="3">Phage integrase family protein</fullName>
    </recommendedName>
</protein>
<accession>A0ABS4ECS9</accession>
<reference evidence="1 2" key="1">
    <citation type="submission" date="2021-03" db="EMBL/GenBank/DDBJ databases">
        <title>Genomic Encyclopedia of Type Strains, Phase IV (KMG-IV): sequencing the most valuable type-strain genomes for metagenomic binning, comparative biology and taxonomic classification.</title>
        <authorList>
            <person name="Goeker M."/>
        </authorList>
    </citation>
    <scope>NUCLEOTIDE SEQUENCE [LARGE SCALE GENOMIC DNA]</scope>
    <source>
        <strain evidence="1 2">DSM 1289</strain>
    </source>
</reference>
<comment type="caution">
    <text evidence="1">The sequence shown here is derived from an EMBL/GenBank/DDBJ whole genome shotgun (WGS) entry which is preliminary data.</text>
</comment>
<name>A0ABS4ECS9_9FIRM</name>
<sequence length="307" mass="36224">MKYNLLNQQEIENLIEDWSPRDKTIASKMYSEFIHFLNKDNKLITEENCYIAVNLTSKDTENFVNDTLGKDRYKTSATKTSILTKLMNELNLDISFKCINPVNIEKNLFEYPTLKEIIDICNSLINYQDRFIVYSVFCGFTELSLHNLRYLKVSDVDFENNIVVDNGKEVIVDDIFIDLANKAKRQRTYYKLMSPECLEHLTTSLSYDFNQESEYFIKTKPTSKNENGVKPISQIALRQRFSFLNKTLNFWTLTPRHLRIAGFLHKMSEEKKDKWTIQMINDFKEKLGYKIDSHEALITYNQKYNPL</sequence>
<dbReference type="Proteomes" id="UP000767291">
    <property type="component" value="Unassembled WGS sequence"/>
</dbReference>